<dbReference type="Proteomes" id="UP000821845">
    <property type="component" value="Chromosome 4"/>
</dbReference>
<organism evidence="1 2">
    <name type="scientific">Hyalomma asiaticum</name>
    <name type="common">Tick</name>
    <dbReference type="NCBI Taxonomy" id="266040"/>
    <lineage>
        <taxon>Eukaryota</taxon>
        <taxon>Metazoa</taxon>
        <taxon>Ecdysozoa</taxon>
        <taxon>Arthropoda</taxon>
        <taxon>Chelicerata</taxon>
        <taxon>Arachnida</taxon>
        <taxon>Acari</taxon>
        <taxon>Parasitiformes</taxon>
        <taxon>Ixodida</taxon>
        <taxon>Ixodoidea</taxon>
        <taxon>Ixodidae</taxon>
        <taxon>Hyalomminae</taxon>
        <taxon>Hyalomma</taxon>
    </lineage>
</organism>
<protein>
    <submittedName>
        <fullName evidence="1">Uncharacterized protein</fullName>
    </submittedName>
</protein>
<name>A0ACB7SG53_HYAAI</name>
<proteinExistence type="predicted"/>
<gene>
    <name evidence="1" type="ORF">HPB50_016071</name>
</gene>
<sequence>MMGNVGYFLPGVAAGGLFSRTRHWAQFAVLASRAYTIGHEITHAFDVSGFMIDDEGQDIFWGTNATEELMLEKALCLRRYHNEIDPPRRQDDLDDRLDSENMADFAGMLVTLDAFNALALSERTMLLPQSAGTALSPEKAFFVAYCASNCDSGVKVFSRYAIGKGRCMVPIMNDARFAKAFGCSDTARMNPKNRCSFW</sequence>
<reference evidence="1" key="1">
    <citation type="submission" date="2020-05" db="EMBL/GenBank/DDBJ databases">
        <title>Large-scale comparative analyses of tick genomes elucidate their genetic diversity and vector capacities.</title>
        <authorList>
            <person name="Jia N."/>
            <person name="Wang J."/>
            <person name="Shi W."/>
            <person name="Du L."/>
            <person name="Sun Y."/>
            <person name="Zhan W."/>
            <person name="Jiang J."/>
            <person name="Wang Q."/>
            <person name="Zhang B."/>
            <person name="Ji P."/>
            <person name="Sakyi L.B."/>
            <person name="Cui X."/>
            <person name="Yuan T."/>
            <person name="Jiang B."/>
            <person name="Yang W."/>
            <person name="Lam T.T.-Y."/>
            <person name="Chang Q."/>
            <person name="Ding S."/>
            <person name="Wang X."/>
            <person name="Zhu J."/>
            <person name="Ruan X."/>
            <person name="Zhao L."/>
            <person name="Wei J."/>
            <person name="Que T."/>
            <person name="Du C."/>
            <person name="Cheng J."/>
            <person name="Dai P."/>
            <person name="Han X."/>
            <person name="Huang E."/>
            <person name="Gao Y."/>
            <person name="Liu J."/>
            <person name="Shao H."/>
            <person name="Ye R."/>
            <person name="Li L."/>
            <person name="Wei W."/>
            <person name="Wang X."/>
            <person name="Wang C."/>
            <person name="Yang T."/>
            <person name="Huo Q."/>
            <person name="Li W."/>
            <person name="Guo W."/>
            <person name="Chen H."/>
            <person name="Zhou L."/>
            <person name="Ni X."/>
            <person name="Tian J."/>
            <person name="Zhou Y."/>
            <person name="Sheng Y."/>
            <person name="Liu T."/>
            <person name="Pan Y."/>
            <person name="Xia L."/>
            <person name="Li J."/>
            <person name="Zhao F."/>
            <person name="Cao W."/>
        </authorList>
    </citation>
    <scope>NUCLEOTIDE SEQUENCE</scope>
    <source>
        <strain evidence="1">Hyas-2018</strain>
    </source>
</reference>
<keyword evidence="2" id="KW-1185">Reference proteome</keyword>
<evidence type="ECO:0000313" key="2">
    <source>
        <dbReference type="Proteomes" id="UP000821845"/>
    </source>
</evidence>
<dbReference type="EMBL" id="CM023484">
    <property type="protein sequence ID" value="KAH6933545.1"/>
    <property type="molecule type" value="Genomic_DNA"/>
</dbReference>
<comment type="caution">
    <text evidence="1">The sequence shown here is derived from an EMBL/GenBank/DDBJ whole genome shotgun (WGS) entry which is preliminary data.</text>
</comment>
<accession>A0ACB7SG53</accession>
<evidence type="ECO:0000313" key="1">
    <source>
        <dbReference type="EMBL" id="KAH6933545.1"/>
    </source>
</evidence>